<sequence length="172" mass="19990">MRNFLESNFNELLINHSNFSRTPFKYGRLRSITESILFIDEYRSHLFPETAPILNTTDGIINVIDGKYLVGEETTFSGHPVFTTQESIQDTDYSFNNQEAFKSCFHQSLFQVNSEQSKNEIINILDNLTPDYCFSFGIFVNAMYVKYKFSAISVVPQHWQRFSGTEYNSMII</sequence>
<dbReference type="EMBL" id="MK408749">
    <property type="protein sequence ID" value="QUX32889.1"/>
    <property type="molecule type" value="Genomic_DNA"/>
</dbReference>
<proteinExistence type="predicted"/>
<evidence type="ECO:0000313" key="1">
    <source>
        <dbReference type="EMBL" id="QUX32889.1"/>
    </source>
</evidence>
<dbReference type="AlphaFoldDB" id="A0A8E5J7F7"/>
<accession>A0A8E5J7F7</accession>
<gene>
    <name evidence="1" type="primary">ORF172</name>
</gene>
<keyword evidence="1" id="KW-0150">Chloroplast</keyword>
<organism evidence="1">
    <name type="scientific">Blidingia minima</name>
    <dbReference type="NCBI Taxonomy" id="63414"/>
    <lineage>
        <taxon>Eukaryota</taxon>
        <taxon>Viridiplantae</taxon>
        <taxon>Chlorophyta</taxon>
        <taxon>core chlorophytes</taxon>
        <taxon>Ulvophyceae</taxon>
        <taxon>OUU clade</taxon>
        <taxon>Ulvales</taxon>
        <taxon>Ulvaceae</taxon>
        <taxon>Blidingia</taxon>
    </lineage>
</organism>
<keyword evidence="1" id="KW-0934">Plastid</keyword>
<protein>
    <submittedName>
        <fullName evidence="1">Uncharacterized protein</fullName>
    </submittedName>
</protein>
<name>A0A8E5J7F7_9CHLO</name>
<geneLocation type="chloroplast" evidence="1"/>
<reference evidence="1" key="1">
    <citation type="submission" date="2019-01" db="EMBL/GenBank/DDBJ databases">
        <title>Complete Chloroplast Genome of Blidingia minima.</title>
        <authorList>
            <person name="Gao D."/>
        </authorList>
    </citation>
    <scope>NUCLEOTIDE SEQUENCE</scope>
</reference>